<evidence type="ECO:0000256" key="5">
    <source>
        <dbReference type="ARBA" id="ARBA00004692"/>
    </source>
</evidence>
<dbReference type="GO" id="GO:0005525">
    <property type="term" value="F:GTP binding"/>
    <property type="evidence" value="ECO:0007669"/>
    <property type="project" value="UniProtKB-KW"/>
</dbReference>
<evidence type="ECO:0000313" key="19">
    <source>
        <dbReference type="EMBL" id="CAB4869322.1"/>
    </source>
</evidence>
<accession>A0A6J7DE63</accession>
<dbReference type="GO" id="GO:0009236">
    <property type="term" value="P:cobalamin biosynthetic process"/>
    <property type="evidence" value="ECO:0007669"/>
    <property type="project" value="UniProtKB-KW"/>
</dbReference>
<feature type="domain" description="Metallo-beta-lactamase" evidence="18">
    <location>
        <begin position="41"/>
        <end position="239"/>
    </location>
</feature>
<dbReference type="Gene3D" id="3.40.50.300">
    <property type="entry name" value="P-loop containing nucleotide triphosphate hydrolases"/>
    <property type="match status" value="1"/>
</dbReference>
<keyword evidence="15" id="KW-0342">GTP-binding</keyword>
<dbReference type="EC" id="2.7.1.156" evidence="8"/>
<name>A0A6J7DE63_9ZZZZ</name>
<evidence type="ECO:0000256" key="4">
    <source>
        <dbReference type="ARBA" id="ARBA00003889"/>
    </source>
</evidence>
<dbReference type="Pfam" id="PF12706">
    <property type="entry name" value="Lactamase_B_2"/>
    <property type="match status" value="1"/>
</dbReference>
<comment type="pathway">
    <text evidence="6">Cofactor biosynthesis; adenosylcobalamin biosynthesis; adenosylcobalamin from cob(II)yrinate a,c-diamide: step 5/7.</text>
</comment>
<dbReference type="CDD" id="cd00544">
    <property type="entry name" value="CobU"/>
    <property type="match status" value="1"/>
</dbReference>
<dbReference type="GO" id="GO:0005524">
    <property type="term" value="F:ATP binding"/>
    <property type="evidence" value="ECO:0007669"/>
    <property type="project" value="UniProtKB-KW"/>
</dbReference>
<dbReference type="SUPFAM" id="SSF56281">
    <property type="entry name" value="Metallo-hydrolase/oxidoreductase"/>
    <property type="match status" value="1"/>
</dbReference>
<dbReference type="EC" id="2.7.7.62" evidence="9"/>
<evidence type="ECO:0000256" key="10">
    <source>
        <dbReference type="ARBA" id="ARBA00022573"/>
    </source>
</evidence>
<protein>
    <recommendedName>
        <fullName evidence="16">Adenosylcobinamide kinase</fullName>
        <ecNumber evidence="8">2.7.1.156</ecNumber>
        <ecNumber evidence="9">2.7.7.62</ecNumber>
    </recommendedName>
    <alternativeName>
        <fullName evidence="17">Adenosylcobinamide-phosphate guanylyltransferase</fullName>
    </alternativeName>
</protein>
<dbReference type="EMBL" id="CAFBLS010000055">
    <property type="protein sequence ID" value="CAB4869322.1"/>
    <property type="molecule type" value="Genomic_DNA"/>
</dbReference>
<comment type="catalytic activity">
    <reaction evidence="2">
        <text>adenosylcob(III)inamide phosphate + GTP + H(+) = adenosylcob(III)inamide-GDP + diphosphate</text>
        <dbReference type="Rhea" id="RHEA:22712"/>
        <dbReference type="ChEBI" id="CHEBI:15378"/>
        <dbReference type="ChEBI" id="CHEBI:33019"/>
        <dbReference type="ChEBI" id="CHEBI:37565"/>
        <dbReference type="ChEBI" id="CHEBI:58502"/>
        <dbReference type="ChEBI" id="CHEBI:60487"/>
        <dbReference type="EC" id="2.7.7.62"/>
    </reaction>
</comment>
<comment type="catalytic activity">
    <reaction evidence="1">
        <text>adenosylcob(III)inamide + ATP = adenosylcob(III)inamide phosphate + ADP + H(+)</text>
        <dbReference type="Rhea" id="RHEA:15769"/>
        <dbReference type="ChEBI" id="CHEBI:2480"/>
        <dbReference type="ChEBI" id="CHEBI:15378"/>
        <dbReference type="ChEBI" id="CHEBI:30616"/>
        <dbReference type="ChEBI" id="CHEBI:58502"/>
        <dbReference type="ChEBI" id="CHEBI:456216"/>
        <dbReference type="EC" id="2.7.1.156"/>
    </reaction>
</comment>
<dbReference type="GO" id="GO:0043752">
    <property type="term" value="F:adenosylcobinamide kinase activity"/>
    <property type="evidence" value="ECO:0007669"/>
    <property type="project" value="UniProtKB-EC"/>
</dbReference>
<dbReference type="PANTHER" id="PTHR34848">
    <property type="match status" value="1"/>
</dbReference>
<evidence type="ECO:0000256" key="1">
    <source>
        <dbReference type="ARBA" id="ARBA00000312"/>
    </source>
</evidence>
<sequence>MLGTGAADGWPNPFCTCNSCAAERAAGRSRTSSAAIIDGIVLIDCGPTTTHAAVRAAVELSGVEHVLITHGHPDHLAPEFLLWREWIPDLRHLHVWGPRAAIDRCRHWVGPDSPVSFHVVKPGDEVLAQTQGGTYRVRVVRASHGHGNGDELADEAVLYDLTAPDHSRLFYATDTGPLGPAQIASLSGRAFDVVLIDESFGFKDDHGTGHLDLTTLPITLTALRSAAAITDATDVIAIHLSHHNPPERELRAALHPMGARIVDDLAIIDTATGSPPTRHLIIGGVRSGKSTYAEALAALHPNVTYVATGESRADDVEWLARVDAHRSRRPAHWRTVETADLAALLEGTESGEVLLIDCLGMWLTRQLDQADAWSDDPEVSAAAVVEVSARIEALAAATGTTRAHVLMVTNEVGQGVVPATSSGRLFRDLMGIANRRLSLSCNDVTFMVAGRPLPMGTLP</sequence>
<dbReference type="NCBIfam" id="NF004469">
    <property type="entry name" value="PRK05800.1"/>
    <property type="match status" value="1"/>
</dbReference>
<dbReference type="Gene3D" id="3.60.15.10">
    <property type="entry name" value="Ribonuclease Z/Hydroxyacylglutathione hydrolase-like"/>
    <property type="match status" value="1"/>
</dbReference>
<evidence type="ECO:0000256" key="12">
    <source>
        <dbReference type="ARBA" id="ARBA00022741"/>
    </source>
</evidence>
<dbReference type="AlphaFoldDB" id="A0A6J7DE63"/>
<comment type="pathway">
    <text evidence="5">Cofactor biosynthesis; adenosylcobalamin biosynthesis; adenosylcobalamin from cob(II)yrinate a,c-diamide: step 6/7.</text>
</comment>
<dbReference type="InterPro" id="IPR027417">
    <property type="entry name" value="P-loop_NTPase"/>
</dbReference>
<organism evidence="19">
    <name type="scientific">freshwater metagenome</name>
    <dbReference type="NCBI Taxonomy" id="449393"/>
    <lineage>
        <taxon>unclassified sequences</taxon>
        <taxon>metagenomes</taxon>
        <taxon>ecological metagenomes</taxon>
    </lineage>
</organism>
<evidence type="ECO:0000256" key="8">
    <source>
        <dbReference type="ARBA" id="ARBA00012016"/>
    </source>
</evidence>
<keyword evidence="10" id="KW-0169">Cobalamin biosynthesis</keyword>
<proteinExistence type="inferred from homology"/>
<dbReference type="InterPro" id="IPR036866">
    <property type="entry name" value="RibonucZ/Hydroxyglut_hydro"/>
</dbReference>
<keyword evidence="12" id="KW-0547">Nucleotide-binding</keyword>
<evidence type="ECO:0000256" key="11">
    <source>
        <dbReference type="ARBA" id="ARBA00022679"/>
    </source>
</evidence>
<reference evidence="19" key="1">
    <citation type="submission" date="2020-05" db="EMBL/GenBank/DDBJ databases">
        <authorList>
            <person name="Chiriac C."/>
            <person name="Salcher M."/>
            <person name="Ghai R."/>
            <person name="Kavagutti S V."/>
        </authorList>
    </citation>
    <scope>NUCLEOTIDE SEQUENCE</scope>
</reference>
<dbReference type="InterPro" id="IPR001279">
    <property type="entry name" value="Metallo-B-lactamas"/>
</dbReference>
<dbReference type="GO" id="GO:0008820">
    <property type="term" value="F:cobinamide phosphate guanylyltransferase activity"/>
    <property type="evidence" value="ECO:0007669"/>
    <property type="project" value="UniProtKB-EC"/>
</dbReference>
<gene>
    <name evidence="19" type="ORF">UFOPK3402_00607</name>
</gene>
<evidence type="ECO:0000256" key="17">
    <source>
        <dbReference type="ARBA" id="ARBA00030571"/>
    </source>
</evidence>
<evidence type="ECO:0000256" key="16">
    <source>
        <dbReference type="ARBA" id="ARBA00029570"/>
    </source>
</evidence>
<keyword evidence="11" id="KW-0808">Transferase</keyword>
<evidence type="ECO:0000256" key="2">
    <source>
        <dbReference type="ARBA" id="ARBA00000711"/>
    </source>
</evidence>
<comment type="catalytic activity">
    <reaction evidence="3">
        <text>adenosylcob(III)inamide + GTP = adenosylcob(III)inamide phosphate + GDP + H(+)</text>
        <dbReference type="Rhea" id="RHEA:15765"/>
        <dbReference type="ChEBI" id="CHEBI:2480"/>
        <dbReference type="ChEBI" id="CHEBI:15378"/>
        <dbReference type="ChEBI" id="CHEBI:37565"/>
        <dbReference type="ChEBI" id="CHEBI:58189"/>
        <dbReference type="ChEBI" id="CHEBI:58502"/>
        <dbReference type="EC" id="2.7.1.156"/>
    </reaction>
</comment>
<evidence type="ECO:0000256" key="3">
    <source>
        <dbReference type="ARBA" id="ARBA00001522"/>
    </source>
</evidence>
<dbReference type="Pfam" id="PF02283">
    <property type="entry name" value="CobU"/>
    <property type="match status" value="1"/>
</dbReference>
<dbReference type="InterPro" id="IPR003203">
    <property type="entry name" value="CobU/CobP"/>
</dbReference>
<evidence type="ECO:0000259" key="18">
    <source>
        <dbReference type="Pfam" id="PF12706"/>
    </source>
</evidence>
<evidence type="ECO:0000256" key="7">
    <source>
        <dbReference type="ARBA" id="ARBA00007490"/>
    </source>
</evidence>
<comment type="similarity">
    <text evidence="7">Belongs to the CobU/CobP family.</text>
</comment>
<evidence type="ECO:0000256" key="14">
    <source>
        <dbReference type="ARBA" id="ARBA00022840"/>
    </source>
</evidence>
<evidence type="ECO:0000256" key="13">
    <source>
        <dbReference type="ARBA" id="ARBA00022777"/>
    </source>
</evidence>
<comment type="function">
    <text evidence="4">Catalyzes ATP-dependent phosphorylation of adenosylcobinamide and addition of GMP to adenosylcobinamide phosphate.</text>
</comment>
<dbReference type="PANTHER" id="PTHR34848:SF1">
    <property type="entry name" value="BIFUNCTIONAL ADENOSYLCOBALAMIN BIOSYNTHESIS PROTEIN COBU"/>
    <property type="match status" value="1"/>
</dbReference>
<evidence type="ECO:0000256" key="15">
    <source>
        <dbReference type="ARBA" id="ARBA00023134"/>
    </source>
</evidence>
<evidence type="ECO:0000256" key="9">
    <source>
        <dbReference type="ARBA" id="ARBA00012523"/>
    </source>
</evidence>
<evidence type="ECO:0000256" key="6">
    <source>
        <dbReference type="ARBA" id="ARBA00005159"/>
    </source>
</evidence>
<keyword evidence="13" id="KW-0418">Kinase</keyword>
<keyword evidence="14" id="KW-0067">ATP-binding</keyword>
<dbReference type="SUPFAM" id="SSF52540">
    <property type="entry name" value="P-loop containing nucleoside triphosphate hydrolases"/>
    <property type="match status" value="1"/>
</dbReference>